<evidence type="ECO:0000313" key="1">
    <source>
        <dbReference type="EMBL" id="SVD32797.1"/>
    </source>
</evidence>
<name>A0A382UFH1_9ZZZZ</name>
<gene>
    <name evidence="1" type="ORF">METZ01_LOCUS385651</name>
</gene>
<sequence length="123" mass="14110">KSKLTLWIGFSLAGHKQSNMSWSEYVWGDKGNKVNQDYPSWYRDISVTTDDRIFKFGSTGAAEGTFMIYGDGNDFINMLLNDPDDKVQFYIHLFVYAEEGPRVYAIETTGFKASYALFKENCK</sequence>
<accession>A0A382UFH1</accession>
<dbReference type="AlphaFoldDB" id="A0A382UFH1"/>
<feature type="non-terminal residue" evidence="1">
    <location>
        <position position="1"/>
    </location>
</feature>
<reference evidence="1" key="1">
    <citation type="submission" date="2018-05" db="EMBL/GenBank/DDBJ databases">
        <authorList>
            <person name="Lanie J.A."/>
            <person name="Ng W.-L."/>
            <person name="Kazmierczak K.M."/>
            <person name="Andrzejewski T.M."/>
            <person name="Davidsen T.M."/>
            <person name="Wayne K.J."/>
            <person name="Tettelin H."/>
            <person name="Glass J.I."/>
            <person name="Rusch D."/>
            <person name="Podicherti R."/>
            <person name="Tsui H.-C.T."/>
            <person name="Winkler M.E."/>
        </authorList>
    </citation>
    <scope>NUCLEOTIDE SEQUENCE</scope>
</reference>
<protein>
    <submittedName>
        <fullName evidence="1">Uncharacterized protein</fullName>
    </submittedName>
</protein>
<proteinExistence type="predicted"/>
<organism evidence="1">
    <name type="scientific">marine metagenome</name>
    <dbReference type="NCBI Taxonomy" id="408172"/>
    <lineage>
        <taxon>unclassified sequences</taxon>
        <taxon>metagenomes</taxon>
        <taxon>ecological metagenomes</taxon>
    </lineage>
</organism>
<dbReference type="EMBL" id="UINC01143714">
    <property type="protein sequence ID" value="SVD32797.1"/>
    <property type="molecule type" value="Genomic_DNA"/>
</dbReference>